<gene>
    <name evidence="2" type="ORF">METZ01_LOCUS103032</name>
</gene>
<dbReference type="Pfam" id="PF01321">
    <property type="entry name" value="Creatinase_N"/>
    <property type="match status" value="1"/>
</dbReference>
<feature type="non-terminal residue" evidence="2">
    <location>
        <position position="47"/>
    </location>
</feature>
<protein>
    <recommendedName>
        <fullName evidence="1">Creatinase N-terminal domain-containing protein</fullName>
    </recommendedName>
</protein>
<organism evidence="2">
    <name type="scientific">marine metagenome</name>
    <dbReference type="NCBI Taxonomy" id="408172"/>
    <lineage>
        <taxon>unclassified sequences</taxon>
        <taxon>metagenomes</taxon>
        <taxon>ecological metagenomes</taxon>
    </lineage>
</organism>
<feature type="non-terminal residue" evidence="2">
    <location>
        <position position="1"/>
    </location>
</feature>
<proteinExistence type="predicted"/>
<reference evidence="2" key="1">
    <citation type="submission" date="2018-05" db="EMBL/GenBank/DDBJ databases">
        <authorList>
            <person name="Lanie J.A."/>
            <person name="Ng W.-L."/>
            <person name="Kazmierczak K.M."/>
            <person name="Andrzejewski T.M."/>
            <person name="Davidsen T.M."/>
            <person name="Wayne K.J."/>
            <person name="Tettelin H."/>
            <person name="Glass J.I."/>
            <person name="Rusch D."/>
            <person name="Podicherti R."/>
            <person name="Tsui H.-C.T."/>
            <person name="Winkler M.E."/>
        </authorList>
    </citation>
    <scope>NUCLEOTIDE SEQUENCE</scope>
</reference>
<name>A0A381WDQ8_9ZZZZ</name>
<dbReference type="AlphaFoldDB" id="A0A381WDQ8"/>
<sequence length="47" mass="5098">VTPIHYAQRRRQVLSAVVASGLEGALLTTPVNVRYLTGFTGTNGWLL</sequence>
<evidence type="ECO:0000313" key="2">
    <source>
        <dbReference type="EMBL" id="SVA50178.1"/>
    </source>
</evidence>
<dbReference type="Gene3D" id="3.40.350.10">
    <property type="entry name" value="Creatinase/prolidase N-terminal domain"/>
    <property type="match status" value="1"/>
</dbReference>
<dbReference type="InterPro" id="IPR029149">
    <property type="entry name" value="Creatin/AminoP/Spt16_N"/>
</dbReference>
<feature type="domain" description="Creatinase N-terminal" evidence="1">
    <location>
        <begin position="9"/>
        <end position="47"/>
    </location>
</feature>
<dbReference type="InterPro" id="IPR000587">
    <property type="entry name" value="Creatinase_N"/>
</dbReference>
<accession>A0A381WDQ8</accession>
<dbReference type="SUPFAM" id="SSF53092">
    <property type="entry name" value="Creatinase/prolidase N-terminal domain"/>
    <property type="match status" value="1"/>
</dbReference>
<evidence type="ECO:0000259" key="1">
    <source>
        <dbReference type="Pfam" id="PF01321"/>
    </source>
</evidence>
<dbReference type="EMBL" id="UINC01011359">
    <property type="protein sequence ID" value="SVA50178.1"/>
    <property type="molecule type" value="Genomic_DNA"/>
</dbReference>